<gene>
    <name evidence="1" type="ORF">CYMTET_6761</name>
</gene>
<sequence length="111" mass="12147">MPDLPTKISEKKGGELYLLIRRGGLVHACNVRLGISPLYSLEVGKSDGTSNNIPELVQANVHLMILQKMRGRDAEKEGCGEVEAMLKEMASLLGEDADINITVKLLMDLLE</sequence>
<organism evidence="1 2">
    <name type="scientific">Cymbomonas tetramitiformis</name>
    <dbReference type="NCBI Taxonomy" id="36881"/>
    <lineage>
        <taxon>Eukaryota</taxon>
        <taxon>Viridiplantae</taxon>
        <taxon>Chlorophyta</taxon>
        <taxon>Pyramimonadophyceae</taxon>
        <taxon>Pyramimonadales</taxon>
        <taxon>Pyramimonadaceae</taxon>
        <taxon>Cymbomonas</taxon>
    </lineage>
</organism>
<dbReference type="Proteomes" id="UP001190700">
    <property type="component" value="Unassembled WGS sequence"/>
</dbReference>
<keyword evidence="2" id="KW-1185">Reference proteome</keyword>
<accession>A0AAE0GWT1</accession>
<proteinExistence type="predicted"/>
<dbReference type="EMBL" id="LGRX02001728">
    <property type="protein sequence ID" value="KAK3285642.1"/>
    <property type="molecule type" value="Genomic_DNA"/>
</dbReference>
<dbReference type="AlphaFoldDB" id="A0AAE0GWT1"/>
<evidence type="ECO:0000313" key="2">
    <source>
        <dbReference type="Proteomes" id="UP001190700"/>
    </source>
</evidence>
<reference evidence="1 2" key="1">
    <citation type="journal article" date="2015" name="Genome Biol. Evol.">
        <title>Comparative Genomics of a Bacterivorous Green Alga Reveals Evolutionary Causalities and Consequences of Phago-Mixotrophic Mode of Nutrition.</title>
        <authorList>
            <person name="Burns J.A."/>
            <person name="Paasch A."/>
            <person name="Narechania A."/>
            <person name="Kim E."/>
        </authorList>
    </citation>
    <scope>NUCLEOTIDE SEQUENCE [LARGE SCALE GENOMIC DNA]</scope>
    <source>
        <strain evidence="1 2">PLY_AMNH</strain>
    </source>
</reference>
<protein>
    <submittedName>
        <fullName evidence="1">Uncharacterized protein</fullName>
    </submittedName>
</protein>
<evidence type="ECO:0000313" key="1">
    <source>
        <dbReference type="EMBL" id="KAK3285642.1"/>
    </source>
</evidence>
<comment type="caution">
    <text evidence="1">The sequence shown here is derived from an EMBL/GenBank/DDBJ whole genome shotgun (WGS) entry which is preliminary data.</text>
</comment>
<name>A0AAE0GWT1_9CHLO</name>